<name>A0A3N4K148_9PEZI</name>
<accession>A0A3N4K148</accession>
<feature type="region of interest" description="Disordered" evidence="1">
    <location>
        <begin position="263"/>
        <end position="285"/>
    </location>
</feature>
<dbReference type="OrthoDB" id="5472794at2759"/>
<evidence type="ECO:0000313" key="2">
    <source>
        <dbReference type="EMBL" id="RPB02932.1"/>
    </source>
</evidence>
<gene>
    <name evidence="2" type="ORF">L873DRAFT_328827</name>
</gene>
<feature type="region of interest" description="Disordered" evidence="1">
    <location>
        <begin position="314"/>
        <end position="334"/>
    </location>
</feature>
<protein>
    <recommendedName>
        <fullName evidence="4">IBR domain-containing protein</fullName>
    </recommendedName>
</protein>
<reference evidence="2 3" key="1">
    <citation type="journal article" date="2018" name="Nat. Ecol. Evol.">
        <title>Pezizomycetes genomes reveal the molecular basis of ectomycorrhizal truffle lifestyle.</title>
        <authorList>
            <person name="Murat C."/>
            <person name="Payen T."/>
            <person name="Noel B."/>
            <person name="Kuo A."/>
            <person name="Morin E."/>
            <person name="Chen J."/>
            <person name="Kohler A."/>
            <person name="Krizsan K."/>
            <person name="Balestrini R."/>
            <person name="Da Silva C."/>
            <person name="Montanini B."/>
            <person name="Hainaut M."/>
            <person name="Levati E."/>
            <person name="Barry K.W."/>
            <person name="Belfiori B."/>
            <person name="Cichocki N."/>
            <person name="Clum A."/>
            <person name="Dockter R.B."/>
            <person name="Fauchery L."/>
            <person name="Guy J."/>
            <person name="Iotti M."/>
            <person name="Le Tacon F."/>
            <person name="Lindquist E.A."/>
            <person name="Lipzen A."/>
            <person name="Malagnac F."/>
            <person name="Mello A."/>
            <person name="Molinier V."/>
            <person name="Miyauchi S."/>
            <person name="Poulain J."/>
            <person name="Riccioni C."/>
            <person name="Rubini A."/>
            <person name="Sitrit Y."/>
            <person name="Splivallo R."/>
            <person name="Traeger S."/>
            <person name="Wang M."/>
            <person name="Zifcakova L."/>
            <person name="Wipf D."/>
            <person name="Zambonelli A."/>
            <person name="Paolocci F."/>
            <person name="Nowrousian M."/>
            <person name="Ottonello S."/>
            <person name="Baldrian P."/>
            <person name="Spatafora J.W."/>
            <person name="Henrissat B."/>
            <person name="Nagy L.G."/>
            <person name="Aury J.M."/>
            <person name="Wincker P."/>
            <person name="Grigoriev I.V."/>
            <person name="Bonfante P."/>
            <person name="Martin F.M."/>
        </authorList>
    </citation>
    <scope>NUCLEOTIDE SEQUENCE [LARGE SCALE GENOMIC DNA]</scope>
    <source>
        <strain evidence="2 3">120613-1</strain>
    </source>
</reference>
<feature type="compositionally biased region" description="Polar residues" evidence="1">
    <location>
        <begin position="316"/>
        <end position="332"/>
    </location>
</feature>
<evidence type="ECO:0000313" key="3">
    <source>
        <dbReference type="Proteomes" id="UP000276215"/>
    </source>
</evidence>
<sequence>MPSPRIIFRDDHEGLWQERPLYCPVRECGWFIPQARIDSHGVGTCIRCSTQSCCFCGKQGAHADHMTCPTVIRMLEDSDDSDDMDEFYRVLERHSRLVEIEEARYGDAWHAGRVGGGTGGSFGSRNLPSDGISLEQLDLAAAAVARATAQRRIFLDSHATLSESHLAPYLTTSNERNSGLNNRASEMPRGPAPPRPAPPRPVRIGHSLHVPAGPTIQTIPSGIYGSASSSRSVNQVHDAVQALSPVPQRGRIAQVIATPVPITSRPATGASGSSTNGNLVAGPPVPQRPARTIPTAATPAGPSSQTIPRPAIGVTGSASNPNQVTGSNSGTQVRRPAFSGTSGLRVPGGAPPVLRMQGHSASSARANGPRNYPMLPIPPPIPSYIPLPVATSGIGTAGGDVNHPHWRGRPRLPDRNSAPDVHELEVLRNRQLFALSRRARHRAYQLFIATGQGSR</sequence>
<dbReference type="Proteomes" id="UP000276215">
    <property type="component" value="Unassembled WGS sequence"/>
</dbReference>
<evidence type="ECO:0000256" key="1">
    <source>
        <dbReference type="SAM" id="MobiDB-lite"/>
    </source>
</evidence>
<feature type="compositionally biased region" description="Pro residues" evidence="1">
    <location>
        <begin position="190"/>
        <end position="199"/>
    </location>
</feature>
<feature type="region of interest" description="Disordered" evidence="1">
    <location>
        <begin position="169"/>
        <end position="199"/>
    </location>
</feature>
<proteinExistence type="predicted"/>
<keyword evidence="3" id="KW-1185">Reference proteome</keyword>
<organism evidence="2 3">
    <name type="scientific">Choiromyces venosus 120613-1</name>
    <dbReference type="NCBI Taxonomy" id="1336337"/>
    <lineage>
        <taxon>Eukaryota</taxon>
        <taxon>Fungi</taxon>
        <taxon>Dikarya</taxon>
        <taxon>Ascomycota</taxon>
        <taxon>Pezizomycotina</taxon>
        <taxon>Pezizomycetes</taxon>
        <taxon>Pezizales</taxon>
        <taxon>Tuberaceae</taxon>
        <taxon>Choiromyces</taxon>
    </lineage>
</organism>
<dbReference type="EMBL" id="ML120365">
    <property type="protein sequence ID" value="RPB02932.1"/>
    <property type="molecule type" value="Genomic_DNA"/>
</dbReference>
<dbReference type="AlphaFoldDB" id="A0A3N4K148"/>
<dbReference type="CDD" id="cd20335">
    <property type="entry name" value="BRcat_RBR"/>
    <property type="match status" value="1"/>
</dbReference>
<evidence type="ECO:0008006" key="4">
    <source>
        <dbReference type="Google" id="ProtNLM"/>
    </source>
</evidence>
<feature type="compositionally biased region" description="Polar residues" evidence="1">
    <location>
        <begin position="170"/>
        <end position="184"/>
    </location>
</feature>